<organism evidence="1 2">
    <name type="scientific">Holotrichia oblita</name>
    <name type="common">Chafer beetle</name>
    <dbReference type="NCBI Taxonomy" id="644536"/>
    <lineage>
        <taxon>Eukaryota</taxon>
        <taxon>Metazoa</taxon>
        <taxon>Ecdysozoa</taxon>
        <taxon>Arthropoda</taxon>
        <taxon>Hexapoda</taxon>
        <taxon>Insecta</taxon>
        <taxon>Pterygota</taxon>
        <taxon>Neoptera</taxon>
        <taxon>Endopterygota</taxon>
        <taxon>Coleoptera</taxon>
        <taxon>Polyphaga</taxon>
        <taxon>Scarabaeiformia</taxon>
        <taxon>Scarabaeidae</taxon>
        <taxon>Melolonthinae</taxon>
        <taxon>Holotrichia</taxon>
    </lineage>
</organism>
<evidence type="ECO:0000313" key="1">
    <source>
        <dbReference type="EMBL" id="KAI4460782.1"/>
    </source>
</evidence>
<evidence type="ECO:0000313" key="2">
    <source>
        <dbReference type="Proteomes" id="UP001056778"/>
    </source>
</evidence>
<dbReference type="EMBL" id="CM043019">
    <property type="protein sequence ID" value="KAI4460782.1"/>
    <property type="molecule type" value="Genomic_DNA"/>
</dbReference>
<dbReference type="Proteomes" id="UP001056778">
    <property type="component" value="Chromosome 5"/>
</dbReference>
<accession>A0ACB9T1U4</accession>
<reference evidence="1" key="1">
    <citation type="submission" date="2022-04" db="EMBL/GenBank/DDBJ databases">
        <title>Chromosome-scale genome assembly of Holotrichia oblita Faldermann.</title>
        <authorList>
            <person name="Rongchong L."/>
        </authorList>
    </citation>
    <scope>NUCLEOTIDE SEQUENCE</scope>
    <source>
        <strain evidence="1">81SQS9</strain>
    </source>
</reference>
<name>A0ACB9T1U4_HOLOL</name>
<keyword evidence="2" id="KW-1185">Reference proteome</keyword>
<comment type="caution">
    <text evidence="1">The sequence shown here is derived from an EMBL/GenBank/DDBJ whole genome shotgun (WGS) entry which is preliminary data.</text>
</comment>
<sequence length="291" mass="32866">MNLSMTGIYRTIFLLLLVTVTSLICSPVDSNVYVNKCCKFNEVLVRDELVCKTDNTTRNWKEKYLTFKEKPGTNELLQGLPTNWKLQEKMRPNCEYSQYLQRMHSFVGFENGSMYVSELGETKDPSSFCLDVNIVLVCKEKSDFFMQSGSRVNRCCGKHAAYSEIKRSCEHNSTDNRTISVPQDTVVYERFPNCSSLVLAGKLVDSKILTDGSLELPVSKTILPQDGYCLEFIKENSGYDEQKSGDGEVTQEECNMLPISHVYNFVYFIADDVNFCSLAGQIPEGVKGVNA</sequence>
<protein>
    <submittedName>
        <fullName evidence="1">G-protein coupled receptor mth-like 1-related</fullName>
    </submittedName>
</protein>
<proteinExistence type="predicted"/>
<gene>
    <name evidence="1" type="ORF">MML48_5g00014014</name>
</gene>